<evidence type="ECO:0000256" key="2">
    <source>
        <dbReference type="SAM" id="MobiDB-lite"/>
    </source>
</evidence>
<organism evidence="3 4">
    <name type="scientific">Streblomastix strix</name>
    <dbReference type="NCBI Taxonomy" id="222440"/>
    <lineage>
        <taxon>Eukaryota</taxon>
        <taxon>Metamonada</taxon>
        <taxon>Preaxostyla</taxon>
        <taxon>Oxymonadida</taxon>
        <taxon>Streblomastigidae</taxon>
        <taxon>Streblomastix</taxon>
    </lineage>
</organism>
<keyword evidence="1" id="KW-0233">DNA recombination</keyword>
<name>A0A5J4WV27_9EUKA</name>
<feature type="region of interest" description="Disordered" evidence="2">
    <location>
        <begin position="188"/>
        <end position="214"/>
    </location>
</feature>
<dbReference type="Gene3D" id="1.10.443.10">
    <property type="entry name" value="Intergrase catalytic core"/>
    <property type="match status" value="1"/>
</dbReference>
<proteinExistence type="predicted"/>
<dbReference type="Proteomes" id="UP000324800">
    <property type="component" value="Unassembled WGS sequence"/>
</dbReference>
<gene>
    <name evidence="3" type="ORF">EZS28_006272</name>
</gene>
<dbReference type="GO" id="GO:0006310">
    <property type="term" value="P:DNA recombination"/>
    <property type="evidence" value="ECO:0007669"/>
    <property type="project" value="UniProtKB-KW"/>
</dbReference>
<dbReference type="AlphaFoldDB" id="A0A5J4WV27"/>
<feature type="compositionally biased region" description="Basic residues" evidence="2">
    <location>
        <begin position="190"/>
        <end position="200"/>
    </location>
</feature>
<evidence type="ECO:0000313" key="3">
    <source>
        <dbReference type="EMBL" id="KAA6398205.1"/>
    </source>
</evidence>
<comment type="caution">
    <text evidence="3">The sequence shown here is derived from an EMBL/GenBank/DDBJ whole genome shotgun (WGS) entry which is preliminary data.</text>
</comment>
<accession>A0A5J4WV27</accession>
<reference evidence="3 4" key="1">
    <citation type="submission" date="2019-03" db="EMBL/GenBank/DDBJ databases">
        <title>Single cell metagenomics reveals metabolic interactions within the superorganism composed of flagellate Streblomastix strix and complex community of Bacteroidetes bacteria on its surface.</title>
        <authorList>
            <person name="Treitli S.C."/>
            <person name="Kolisko M."/>
            <person name="Husnik F."/>
            <person name="Keeling P."/>
            <person name="Hampl V."/>
        </authorList>
    </citation>
    <scope>NUCLEOTIDE SEQUENCE [LARGE SCALE GENOMIC DNA]</scope>
    <source>
        <strain evidence="3">ST1C</strain>
    </source>
</reference>
<dbReference type="EMBL" id="SNRW01001009">
    <property type="protein sequence ID" value="KAA6398205.1"/>
    <property type="molecule type" value="Genomic_DNA"/>
</dbReference>
<protein>
    <recommendedName>
        <fullName evidence="5">Tyr recombinase domain-containing protein</fullName>
    </recommendedName>
</protein>
<evidence type="ECO:0000256" key="1">
    <source>
        <dbReference type="ARBA" id="ARBA00023172"/>
    </source>
</evidence>
<dbReference type="SUPFAM" id="SSF56349">
    <property type="entry name" value="DNA breaking-rejoining enzymes"/>
    <property type="match status" value="1"/>
</dbReference>
<evidence type="ECO:0000313" key="4">
    <source>
        <dbReference type="Proteomes" id="UP000324800"/>
    </source>
</evidence>
<sequence length="556" mass="62542">MQDGEGTHQLQNQQPQNIIGQFERSAQSESGCGSSSVSFTYKHDIGEGRINANIDIGVSHSWQEQPSCRRVVTIVREWGLRDKIRDFRRSSEVSGCKANCGCVCKPTKQKVQKVLQFDGRLLGVKVGRVQAQLEERNSVVTSTNNVDLKSTEQNNEGLSRRCNHTSQLGGTALVARVPECSSQPSSCGKMCRRASPRRSHEKAETASPTRRFVGSKVQGEKGEETFFELARLRGLSDDAINSSVQGWHTAWRRHRQRIGQFIDYWKGRSGSLQDLISHKDPEAEVINYVMHLKQNKASANNIVESVAALSLLFKVSGHTDQQIQGKILQLVMKKYRAALRKTQKEESIYNLDDLLQVLDEQARNIGQISEKTMMGCTIVSIMIFSVLRLAEVMRSEAIKGDNGVWQLSTATWKGGDDGVVVTFRKSKYKNTSPSFWLAAWINGNQKRTQSENLWYLNKTKRVASVEYGSKAVHEIMKLAGIEMTYSVTSIRASSVTKQVKIGATKQQINRMTRHKNGPNTVAKFYDKTLNDGIRERLATFKRHSLINKKELQMDVD</sequence>
<dbReference type="InterPro" id="IPR013762">
    <property type="entry name" value="Integrase-like_cat_sf"/>
</dbReference>
<dbReference type="InterPro" id="IPR011010">
    <property type="entry name" value="DNA_brk_join_enz"/>
</dbReference>
<evidence type="ECO:0008006" key="5">
    <source>
        <dbReference type="Google" id="ProtNLM"/>
    </source>
</evidence>
<dbReference type="GO" id="GO:0003677">
    <property type="term" value="F:DNA binding"/>
    <property type="evidence" value="ECO:0007669"/>
    <property type="project" value="InterPro"/>
</dbReference>
<dbReference type="GO" id="GO:0015074">
    <property type="term" value="P:DNA integration"/>
    <property type="evidence" value="ECO:0007669"/>
    <property type="project" value="InterPro"/>
</dbReference>
<dbReference type="OrthoDB" id="2220692at2759"/>